<reference evidence="2" key="1">
    <citation type="journal article" date="2019" name="Int. J. Syst. Evol. Microbiol.">
        <title>The Global Catalogue of Microorganisms (GCM) 10K type strain sequencing project: providing services to taxonomists for standard genome sequencing and annotation.</title>
        <authorList>
            <consortium name="The Broad Institute Genomics Platform"/>
            <consortium name="The Broad Institute Genome Sequencing Center for Infectious Disease"/>
            <person name="Wu L."/>
            <person name="Ma J."/>
        </authorList>
    </citation>
    <scope>NUCLEOTIDE SEQUENCE [LARGE SCALE GENOMIC DNA]</scope>
    <source>
        <strain evidence="2">SYNS20</strain>
    </source>
</reference>
<protein>
    <submittedName>
        <fullName evidence="1">Uncharacterized protein</fullName>
    </submittedName>
</protein>
<evidence type="ECO:0000313" key="1">
    <source>
        <dbReference type="EMBL" id="MFC7308879.1"/>
    </source>
</evidence>
<dbReference type="RefSeq" id="WP_381837289.1">
    <property type="nucleotide sequence ID" value="NZ_JBHTCF010000018.1"/>
</dbReference>
<sequence length="127" mass="14162">MRRRAPTALHTAHDRPSCLRLLAERQGGPPGLGDLCALARRCPDHLYTAAGPLPGPAQPRLIDQIRHVYVDENLDAALDRLTYDDLPHWPWELTALYGYRPGEYALALRTAPELYADDGLLPLLLFA</sequence>
<dbReference type="EMBL" id="JBHTCF010000018">
    <property type="protein sequence ID" value="MFC7308879.1"/>
    <property type="molecule type" value="Genomic_DNA"/>
</dbReference>
<proteinExistence type="predicted"/>
<keyword evidence="2" id="KW-1185">Reference proteome</keyword>
<comment type="caution">
    <text evidence="1">The sequence shown here is derived from an EMBL/GenBank/DDBJ whole genome shotgun (WGS) entry which is preliminary data.</text>
</comment>
<organism evidence="1 2">
    <name type="scientific">Streptomyces monticola</name>
    <dbReference type="NCBI Taxonomy" id="2666263"/>
    <lineage>
        <taxon>Bacteria</taxon>
        <taxon>Bacillati</taxon>
        <taxon>Actinomycetota</taxon>
        <taxon>Actinomycetes</taxon>
        <taxon>Kitasatosporales</taxon>
        <taxon>Streptomycetaceae</taxon>
        <taxon>Streptomyces</taxon>
    </lineage>
</organism>
<evidence type="ECO:0000313" key="2">
    <source>
        <dbReference type="Proteomes" id="UP001596523"/>
    </source>
</evidence>
<gene>
    <name evidence="1" type="ORF">ACFQVC_32275</name>
</gene>
<accession>A0ABW2JTA0</accession>
<name>A0ABW2JTA0_9ACTN</name>
<dbReference type="Proteomes" id="UP001596523">
    <property type="component" value="Unassembled WGS sequence"/>
</dbReference>